<organism evidence="2 3">
    <name type="scientific">Patellaria atrata CBS 101060</name>
    <dbReference type="NCBI Taxonomy" id="1346257"/>
    <lineage>
        <taxon>Eukaryota</taxon>
        <taxon>Fungi</taxon>
        <taxon>Dikarya</taxon>
        <taxon>Ascomycota</taxon>
        <taxon>Pezizomycotina</taxon>
        <taxon>Dothideomycetes</taxon>
        <taxon>Dothideomycetes incertae sedis</taxon>
        <taxon>Patellariales</taxon>
        <taxon>Patellariaceae</taxon>
        <taxon>Patellaria</taxon>
    </lineage>
</organism>
<dbReference type="OrthoDB" id="2157530at2759"/>
<evidence type="ECO:0000259" key="1">
    <source>
        <dbReference type="Pfam" id="PF06985"/>
    </source>
</evidence>
<evidence type="ECO:0000313" key="3">
    <source>
        <dbReference type="Proteomes" id="UP000799429"/>
    </source>
</evidence>
<keyword evidence="3" id="KW-1185">Reference proteome</keyword>
<dbReference type="EMBL" id="MU006101">
    <property type="protein sequence ID" value="KAF2836905.1"/>
    <property type="molecule type" value="Genomic_DNA"/>
</dbReference>
<comment type="caution">
    <text evidence="2">The sequence shown here is derived from an EMBL/GenBank/DDBJ whole genome shotgun (WGS) entry which is preliminary data.</text>
</comment>
<proteinExistence type="predicted"/>
<dbReference type="Proteomes" id="UP000799429">
    <property type="component" value="Unassembled WGS sequence"/>
</dbReference>
<dbReference type="PANTHER" id="PTHR24148">
    <property type="entry name" value="ANKYRIN REPEAT DOMAIN-CONTAINING PROTEIN 39 HOMOLOG-RELATED"/>
    <property type="match status" value="1"/>
</dbReference>
<dbReference type="Pfam" id="PF26639">
    <property type="entry name" value="Het-6_barrel"/>
    <property type="match status" value="1"/>
</dbReference>
<protein>
    <submittedName>
        <fullName evidence="2">HET-domain-containing protein</fullName>
    </submittedName>
</protein>
<dbReference type="PANTHER" id="PTHR24148:SF73">
    <property type="entry name" value="HET DOMAIN PROTEIN (AFU_ORTHOLOGUE AFUA_8G01020)"/>
    <property type="match status" value="1"/>
</dbReference>
<dbReference type="Pfam" id="PF06985">
    <property type="entry name" value="HET"/>
    <property type="match status" value="1"/>
</dbReference>
<dbReference type="InterPro" id="IPR010730">
    <property type="entry name" value="HET"/>
</dbReference>
<name>A0A9P4S6M5_9PEZI</name>
<sequence length="626" mass="71538">MERSTRNGSSSYARIAWNCDEAKVRLYKEQLAVEVEHGSRFVYSPLDVSKREIRLIQLLPKHANDEDGTLHCLMNRISIGGDLAYAALSYVWGKPDLTHKVWLMNSPFYITENLASALHHLQEDDKTLSLWVDAVCINQADEVEKSAQVQLMRFIYERAEMVISWLGPEADESNLAMMDLRAVGEALSGEGVMVAINGDVNDRAEFLNNSWEQVLAKHINGSGEFNPITLEPIFSLARRPYWERCWVLQEIVLGREIIIVCGNLDLPLSNFERVIWALKEYARLQSPYSDAHLTELKSWIGRSLNVHPHIMLSVIAQLADGKQPLRNLLGTTCVGTSTYSGLKATNPRDHIYALLGISSDLKLDTIEPNYTRSTELVYLDFAYFMNLKDFGLFSYCQFPKNFENLPSWVPDWSMRLIRPISRLSKFDASGGGLCEILESSGKGLNQILYPKGSILDYVAEVTDIWKDDGEDSINRATAWFMEVERLSRLNADIWESDEERLEAVWKVPIADTEWSGVLEQEAYHATETMYQSYNALRGLNQAPLERMWNVTSDRRVFATSQGLLCLGPQNIEENDQIVIFLGADVPHAIRFYNDGRYDLVGEVYVWDYMDGKWFEEEREIEEFTLT</sequence>
<dbReference type="AlphaFoldDB" id="A0A9P4S6M5"/>
<reference evidence="2" key="1">
    <citation type="journal article" date="2020" name="Stud. Mycol.">
        <title>101 Dothideomycetes genomes: a test case for predicting lifestyles and emergence of pathogens.</title>
        <authorList>
            <person name="Haridas S."/>
            <person name="Albert R."/>
            <person name="Binder M."/>
            <person name="Bloem J."/>
            <person name="Labutti K."/>
            <person name="Salamov A."/>
            <person name="Andreopoulos B."/>
            <person name="Baker S."/>
            <person name="Barry K."/>
            <person name="Bills G."/>
            <person name="Bluhm B."/>
            <person name="Cannon C."/>
            <person name="Castanera R."/>
            <person name="Culley D."/>
            <person name="Daum C."/>
            <person name="Ezra D."/>
            <person name="Gonzalez J."/>
            <person name="Henrissat B."/>
            <person name="Kuo A."/>
            <person name="Liang C."/>
            <person name="Lipzen A."/>
            <person name="Lutzoni F."/>
            <person name="Magnuson J."/>
            <person name="Mondo S."/>
            <person name="Nolan M."/>
            <person name="Ohm R."/>
            <person name="Pangilinan J."/>
            <person name="Park H.-J."/>
            <person name="Ramirez L."/>
            <person name="Alfaro M."/>
            <person name="Sun H."/>
            <person name="Tritt A."/>
            <person name="Yoshinaga Y."/>
            <person name="Zwiers L.-H."/>
            <person name="Turgeon B."/>
            <person name="Goodwin S."/>
            <person name="Spatafora J."/>
            <person name="Crous P."/>
            <person name="Grigoriev I."/>
        </authorList>
    </citation>
    <scope>NUCLEOTIDE SEQUENCE</scope>
    <source>
        <strain evidence="2">CBS 101060</strain>
    </source>
</reference>
<gene>
    <name evidence="2" type="ORF">M501DRAFT_978611</name>
</gene>
<accession>A0A9P4S6M5</accession>
<dbReference type="InterPro" id="IPR052895">
    <property type="entry name" value="HetReg/Transcr_Mod"/>
</dbReference>
<feature type="domain" description="Heterokaryon incompatibility" evidence="1">
    <location>
        <begin position="85"/>
        <end position="250"/>
    </location>
</feature>
<evidence type="ECO:0000313" key="2">
    <source>
        <dbReference type="EMBL" id="KAF2836905.1"/>
    </source>
</evidence>